<gene>
    <name evidence="4" type="ORF">EZJ19_03085</name>
</gene>
<dbReference type="GO" id="GO:0030428">
    <property type="term" value="C:cell septum"/>
    <property type="evidence" value="ECO:0007669"/>
    <property type="project" value="TreeGrafter"/>
</dbReference>
<dbReference type="Gene3D" id="3.30.70.1070">
    <property type="entry name" value="Sporulation related repeat"/>
    <property type="match status" value="1"/>
</dbReference>
<dbReference type="EMBL" id="SJZB01000013">
    <property type="protein sequence ID" value="TCJ17909.1"/>
    <property type="molecule type" value="Genomic_DNA"/>
</dbReference>
<dbReference type="GO" id="GO:0032506">
    <property type="term" value="P:cytokinetic process"/>
    <property type="evidence" value="ECO:0007669"/>
    <property type="project" value="TreeGrafter"/>
</dbReference>
<name>A0A4R1BKQ2_9PROT</name>
<keyword evidence="2" id="KW-1133">Transmembrane helix</keyword>
<feature type="compositionally biased region" description="Low complexity" evidence="1">
    <location>
        <begin position="81"/>
        <end position="90"/>
    </location>
</feature>
<dbReference type="PANTHER" id="PTHR38687:SF1">
    <property type="entry name" value="CELL DIVISION PROTEIN DEDD"/>
    <property type="match status" value="1"/>
</dbReference>
<evidence type="ECO:0000313" key="5">
    <source>
        <dbReference type="Proteomes" id="UP000295443"/>
    </source>
</evidence>
<dbReference type="SUPFAM" id="SSF110997">
    <property type="entry name" value="Sporulation related repeat"/>
    <property type="match status" value="1"/>
</dbReference>
<dbReference type="Pfam" id="PF05036">
    <property type="entry name" value="SPOR"/>
    <property type="match status" value="1"/>
</dbReference>
<evidence type="ECO:0000313" key="4">
    <source>
        <dbReference type="EMBL" id="TCJ17909.1"/>
    </source>
</evidence>
<dbReference type="InterPro" id="IPR036680">
    <property type="entry name" value="SPOR-like_sf"/>
</dbReference>
<proteinExistence type="predicted"/>
<dbReference type="InterPro" id="IPR007730">
    <property type="entry name" value="SPOR-like_dom"/>
</dbReference>
<dbReference type="GO" id="GO:0042834">
    <property type="term" value="F:peptidoglycan binding"/>
    <property type="evidence" value="ECO:0007669"/>
    <property type="project" value="InterPro"/>
</dbReference>
<reference evidence="4 5" key="1">
    <citation type="submission" date="2019-03" db="EMBL/GenBank/DDBJ databases">
        <title>Genome sequence of Thiobacillaceae bacterium LSR1, a sulfur-oxidizing bacterium isolated from freshwater sediment.</title>
        <authorList>
            <person name="Li S."/>
        </authorList>
    </citation>
    <scope>NUCLEOTIDE SEQUENCE [LARGE SCALE GENOMIC DNA]</scope>
    <source>
        <strain evidence="4 5">LSR1</strain>
    </source>
</reference>
<sequence length="203" mass="20609">MAEESVREEGSDIRRKATARLAVAGLVTALALAALWWLDRSGKAAPAAKPTPPSPIVSAPVAPPPAAPQASDAPGTEPGDAASPPAADAPVAPPPPPAPQMAVPVTPPARANHPPAPAASATPAPRPAAPQPAAASGDYVVQLGVFSNPRNAQELVARLNRQGIRAYTETRVQVGPFRDRAEAEKAQAELKRLGVSGLVGTTK</sequence>
<dbReference type="OrthoDB" id="5298834at2"/>
<feature type="compositionally biased region" description="Low complexity" evidence="1">
    <location>
        <begin position="100"/>
        <end position="123"/>
    </location>
</feature>
<feature type="transmembrane region" description="Helical" evidence="2">
    <location>
        <begin position="21"/>
        <end position="38"/>
    </location>
</feature>
<comment type="caution">
    <text evidence="4">The sequence shown here is derived from an EMBL/GenBank/DDBJ whole genome shotgun (WGS) entry which is preliminary data.</text>
</comment>
<dbReference type="AlphaFoldDB" id="A0A4R1BKQ2"/>
<protein>
    <submittedName>
        <fullName evidence="4">SPOR domain-containing protein</fullName>
    </submittedName>
</protein>
<keyword evidence="2" id="KW-0812">Transmembrane</keyword>
<keyword evidence="5" id="KW-1185">Reference proteome</keyword>
<organism evidence="4 5">
    <name type="scientific">Parasulfuritortus cantonensis</name>
    <dbReference type="NCBI Taxonomy" id="2528202"/>
    <lineage>
        <taxon>Bacteria</taxon>
        <taxon>Pseudomonadati</taxon>
        <taxon>Pseudomonadota</taxon>
        <taxon>Betaproteobacteria</taxon>
        <taxon>Nitrosomonadales</taxon>
        <taxon>Thiobacillaceae</taxon>
        <taxon>Parasulfuritortus</taxon>
    </lineage>
</organism>
<evidence type="ECO:0000256" key="1">
    <source>
        <dbReference type="SAM" id="MobiDB-lite"/>
    </source>
</evidence>
<dbReference type="PROSITE" id="PS51724">
    <property type="entry name" value="SPOR"/>
    <property type="match status" value="1"/>
</dbReference>
<evidence type="ECO:0000259" key="3">
    <source>
        <dbReference type="PROSITE" id="PS51724"/>
    </source>
</evidence>
<keyword evidence="2" id="KW-0472">Membrane</keyword>
<dbReference type="PANTHER" id="PTHR38687">
    <property type="entry name" value="CELL DIVISION PROTEIN DEDD-RELATED"/>
    <property type="match status" value="1"/>
</dbReference>
<feature type="compositionally biased region" description="Pro residues" evidence="1">
    <location>
        <begin position="49"/>
        <end position="67"/>
    </location>
</feature>
<dbReference type="GO" id="GO:0032153">
    <property type="term" value="C:cell division site"/>
    <property type="evidence" value="ECO:0007669"/>
    <property type="project" value="TreeGrafter"/>
</dbReference>
<feature type="region of interest" description="Disordered" evidence="1">
    <location>
        <begin position="43"/>
        <end position="133"/>
    </location>
</feature>
<dbReference type="Proteomes" id="UP000295443">
    <property type="component" value="Unassembled WGS sequence"/>
</dbReference>
<accession>A0A4R1BKQ2</accession>
<dbReference type="InterPro" id="IPR052521">
    <property type="entry name" value="Cell_div_SPOR-domain"/>
</dbReference>
<dbReference type="RefSeq" id="WP_131444828.1">
    <property type="nucleotide sequence ID" value="NZ_SJZB01000013.1"/>
</dbReference>
<feature type="domain" description="SPOR" evidence="3">
    <location>
        <begin position="133"/>
        <end position="203"/>
    </location>
</feature>
<evidence type="ECO:0000256" key="2">
    <source>
        <dbReference type="SAM" id="Phobius"/>
    </source>
</evidence>